<keyword evidence="2" id="KW-1185">Reference proteome</keyword>
<dbReference type="Proteomes" id="UP001501570">
    <property type="component" value="Unassembled WGS sequence"/>
</dbReference>
<gene>
    <name evidence="1" type="ORF">GCM10023322_43690</name>
</gene>
<organism evidence="1 2">
    <name type="scientific">Rugosimonospora acidiphila</name>
    <dbReference type="NCBI Taxonomy" id="556531"/>
    <lineage>
        <taxon>Bacteria</taxon>
        <taxon>Bacillati</taxon>
        <taxon>Actinomycetota</taxon>
        <taxon>Actinomycetes</taxon>
        <taxon>Micromonosporales</taxon>
        <taxon>Micromonosporaceae</taxon>
        <taxon>Rugosimonospora</taxon>
    </lineage>
</organism>
<protein>
    <recommendedName>
        <fullName evidence="3">Acetyltransferase (GNAT) family protein</fullName>
    </recommendedName>
</protein>
<dbReference type="RefSeq" id="WP_345632307.1">
    <property type="nucleotide sequence ID" value="NZ_BAABJQ010000013.1"/>
</dbReference>
<dbReference type="InterPro" id="IPR016181">
    <property type="entry name" value="Acyl_CoA_acyltransferase"/>
</dbReference>
<name>A0ABP9S1Z1_9ACTN</name>
<reference evidence="2" key="1">
    <citation type="journal article" date="2019" name="Int. J. Syst. Evol. Microbiol.">
        <title>The Global Catalogue of Microorganisms (GCM) 10K type strain sequencing project: providing services to taxonomists for standard genome sequencing and annotation.</title>
        <authorList>
            <consortium name="The Broad Institute Genomics Platform"/>
            <consortium name="The Broad Institute Genome Sequencing Center for Infectious Disease"/>
            <person name="Wu L."/>
            <person name="Ma J."/>
        </authorList>
    </citation>
    <scope>NUCLEOTIDE SEQUENCE [LARGE SCALE GENOMIC DNA]</scope>
    <source>
        <strain evidence="2">JCM 18304</strain>
    </source>
</reference>
<dbReference type="Gene3D" id="3.40.630.30">
    <property type="match status" value="1"/>
</dbReference>
<accession>A0ABP9S1Z1</accession>
<evidence type="ECO:0000313" key="1">
    <source>
        <dbReference type="EMBL" id="GAA5189895.1"/>
    </source>
</evidence>
<proteinExistence type="predicted"/>
<sequence length="104" mass="11924">MALNRIQEDGRAEINRSTRPDITRSITHAAWPGCCLLHAATAELESWGHRRARLWVLDGNEPAQHFYRSRGWRRVDGLRRDDDIEGVPVVEIAYERDLRPGPPA</sequence>
<dbReference type="EMBL" id="BAABJQ010000013">
    <property type="protein sequence ID" value="GAA5189895.1"/>
    <property type="molecule type" value="Genomic_DNA"/>
</dbReference>
<evidence type="ECO:0000313" key="2">
    <source>
        <dbReference type="Proteomes" id="UP001501570"/>
    </source>
</evidence>
<dbReference type="SUPFAM" id="SSF55729">
    <property type="entry name" value="Acyl-CoA N-acyltransferases (Nat)"/>
    <property type="match status" value="1"/>
</dbReference>
<evidence type="ECO:0008006" key="3">
    <source>
        <dbReference type="Google" id="ProtNLM"/>
    </source>
</evidence>
<comment type="caution">
    <text evidence="1">The sequence shown here is derived from an EMBL/GenBank/DDBJ whole genome shotgun (WGS) entry which is preliminary data.</text>
</comment>